<dbReference type="GO" id="GO:0005829">
    <property type="term" value="C:cytosol"/>
    <property type="evidence" value="ECO:0007669"/>
    <property type="project" value="TreeGrafter"/>
</dbReference>
<gene>
    <name evidence="2" type="primary">lip2</name>
    <name evidence="2" type="ORF">NCTC13765_00406</name>
</gene>
<dbReference type="EC" id="3.1.1.3" evidence="2"/>
<accession>A0A380KVK2</accession>
<dbReference type="STRING" id="1123307.GCA_000380065_01819"/>
<evidence type="ECO:0000313" key="2">
    <source>
        <dbReference type="EMBL" id="SUN75963.1"/>
    </source>
</evidence>
<dbReference type="OrthoDB" id="9815425at2"/>
<organism evidence="2 3">
    <name type="scientific">Streptococcus massiliensis</name>
    <dbReference type="NCBI Taxonomy" id="313439"/>
    <lineage>
        <taxon>Bacteria</taxon>
        <taxon>Bacillati</taxon>
        <taxon>Bacillota</taxon>
        <taxon>Bacilli</taxon>
        <taxon>Lactobacillales</taxon>
        <taxon>Streptococcaceae</taxon>
        <taxon>Streptococcus</taxon>
    </lineage>
</organism>
<dbReference type="RefSeq" id="WP_018372534.1">
    <property type="nucleotide sequence ID" value="NZ_UHFR01000005.1"/>
</dbReference>
<dbReference type="GO" id="GO:0004806">
    <property type="term" value="F:triacylglycerol lipase activity"/>
    <property type="evidence" value="ECO:0007669"/>
    <property type="project" value="UniProtKB-EC"/>
</dbReference>
<dbReference type="PANTHER" id="PTHR23025:SF3">
    <property type="entry name" value="HORMONE-SENSITIVE LIPASE"/>
    <property type="match status" value="1"/>
</dbReference>
<reference evidence="2" key="1">
    <citation type="submission" date="2018-06" db="EMBL/GenBank/DDBJ databases">
        <authorList>
            <consortium name="Pathogen Informatics"/>
            <person name="Doyle S."/>
        </authorList>
    </citation>
    <scope>NUCLEOTIDE SEQUENCE [LARGE SCALE GENOMIC DNA]</scope>
    <source>
        <strain evidence="2">NCTC13765</strain>
    </source>
</reference>
<protein>
    <submittedName>
        <fullName evidence="2">Lipase 2</fullName>
        <ecNumber evidence="2">3.1.1.3</ecNumber>
    </submittedName>
</protein>
<keyword evidence="2" id="KW-0378">Hydrolase</keyword>
<evidence type="ECO:0000313" key="3">
    <source>
        <dbReference type="Proteomes" id="UP000254634"/>
    </source>
</evidence>
<name>A0A380KVK2_9STRE</name>
<dbReference type="InterPro" id="IPR029058">
    <property type="entry name" value="AB_hydrolase_fold"/>
</dbReference>
<dbReference type="Pfam" id="PF07859">
    <property type="entry name" value="Abhydrolase_3"/>
    <property type="match status" value="1"/>
</dbReference>
<dbReference type="Proteomes" id="UP000254634">
    <property type="component" value="Unassembled WGS sequence"/>
</dbReference>
<dbReference type="PANTHER" id="PTHR23025">
    <property type="entry name" value="TRIACYLGLYCEROL LIPASE"/>
    <property type="match status" value="1"/>
</dbReference>
<dbReference type="Gene3D" id="3.40.50.1820">
    <property type="entry name" value="alpha/beta hydrolase"/>
    <property type="match status" value="1"/>
</dbReference>
<feature type="domain" description="Alpha/beta hydrolase fold-3" evidence="1">
    <location>
        <begin position="96"/>
        <end position="312"/>
    </location>
</feature>
<dbReference type="GO" id="GO:0019433">
    <property type="term" value="P:triglyceride catabolic process"/>
    <property type="evidence" value="ECO:0007669"/>
    <property type="project" value="TreeGrafter"/>
</dbReference>
<dbReference type="InterPro" id="IPR013094">
    <property type="entry name" value="AB_hydrolase_3"/>
</dbReference>
<evidence type="ECO:0000259" key="1">
    <source>
        <dbReference type="Pfam" id="PF07859"/>
    </source>
</evidence>
<keyword evidence="3" id="KW-1185">Reference proteome</keyword>
<dbReference type="EMBL" id="UHFR01000005">
    <property type="protein sequence ID" value="SUN75963.1"/>
    <property type="molecule type" value="Genomic_DNA"/>
</dbReference>
<dbReference type="SUPFAM" id="SSF53474">
    <property type="entry name" value="alpha/beta-Hydrolases"/>
    <property type="match status" value="1"/>
</dbReference>
<dbReference type="AlphaFoldDB" id="A0A380KVK2"/>
<dbReference type="GO" id="GO:0004771">
    <property type="term" value="F:sterol ester esterase activity"/>
    <property type="evidence" value="ECO:0007669"/>
    <property type="project" value="TreeGrafter"/>
</dbReference>
<proteinExistence type="predicted"/>
<sequence length="335" mass="39137">MIKSELEINLEGRKDNQFSQSVLTKIQNSGDLNKNFEQELSFENISITQIRRQMGKKNIDFSNGNVDKNYQLINKRIEVGVYRSKILKDKSDKVLYFIHGGGFVGGNFFQYENQIKLIVEQTGCTLVAINYRLAPENPFPAGLLDCFAVYQWIVKNAGKFGWSTNKIIMIGDSAGVNLGIMLALNYPTVQFYSIINIYGCVDNTPTRNQKYRWSLEKYHILPDQEEILNSRLLKFKQQMDFFNKLYFSSELATKKIYKNILNCDNYVNIPRMLYIEAEFDYFRWSNRYLINEKLQETCVDIIMFKGVDHGFFERLGFCNETLICINKISQYINHI</sequence>